<feature type="region of interest" description="Disordered" evidence="15">
    <location>
        <begin position="688"/>
        <end position="712"/>
    </location>
</feature>
<evidence type="ECO:0000313" key="19">
    <source>
        <dbReference type="Proteomes" id="UP000176997"/>
    </source>
</evidence>
<keyword evidence="6 14" id="KW-0547">Nucleotide-binding</keyword>
<evidence type="ECO:0000259" key="17">
    <source>
        <dbReference type="PROSITE" id="PS50901"/>
    </source>
</evidence>
<dbReference type="InterPro" id="IPR041027">
    <property type="entry name" value="FtsK_alpha"/>
</dbReference>
<evidence type="ECO:0000256" key="2">
    <source>
        <dbReference type="ARBA" id="ARBA00006474"/>
    </source>
</evidence>
<dbReference type="PANTHER" id="PTHR22683:SF41">
    <property type="entry name" value="DNA TRANSLOCASE FTSK"/>
    <property type="match status" value="1"/>
</dbReference>
<dbReference type="GO" id="GO:0005524">
    <property type="term" value="F:ATP binding"/>
    <property type="evidence" value="ECO:0007669"/>
    <property type="project" value="UniProtKB-UniRule"/>
</dbReference>
<dbReference type="Pfam" id="PF01580">
    <property type="entry name" value="FtsK_SpoIIIE"/>
    <property type="match status" value="1"/>
</dbReference>
<reference evidence="18 19" key="1">
    <citation type="journal article" date="2016" name="Nat. Commun.">
        <title>Thousands of microbial genomes shed light on interconnected biogeochemical processes in an aquifer system.</title>
        <authorList>
            <person name="Anantharaman K."/>
            <person name="Brown C.T."/>
            <person name="Hug L.A."/>
            <person name="Sharon I."/>
            <person name="Castelle C.J."/>
            <person name="Probst A.J."/>
            <person name="Thomas B.C."/>
            <person name="Singh A."/>
            <person name="Wilkins M.J."/>
            <person name="Karaoz U."/>
            <person name="Brodie E.L."/>
            <person name="Williams K.H."/>
            <person name="Hubbard S.S."/>
            <person name="Banfield J.F."/>
        </authorList>
    </citation>
    <scope>NUCLEOTIDE SEQUENCE [LARGE SCALE GENOMIC DNA]</scope>
</reference>
<keyword evidence="3" id="KW-1003">Cell membrane</keyword>
<dbReference type="SMART" id="SM00382">
    <property type="entry name" value="AAA"/>
    <property type="match status" value="1"/>
</dbReference>
<feature type="transmembrane region" description="Helical" evidence="16">
    <location>
        <begin position="105"/>
        <end position="131"/>
    </location>
</feature>
<evidence type="ECO:0000256" key="6">
    <source>
        <dbReference type="ARBA" id="ARBA00022741"/>
    </source>
</evidence>
<dbReference type="InterPro" id="IPR018541">
    <property type="entry name" value="Ftsk_gamma"/>
</dbReference>
<dbReference type="PROSITE" id="PS50901">
    <property type="entry name" value="FTSK"/>
    <property type="match status" value="1"/>
</dbReference>
<evidence type="ECO:0000256" key="12">
    <source>
        <dbReference type="ARBA" id="ARBA00023306"/>
    </source>
</evidence>
<evidence type="ECO:0000256" key="10">
    <source>
        <dbReference type="ARBA" id="ARBA00023125"/>
    </source>
</evidence>
<dbReference type="Pfam" id="PF17854">
    <property type="entry name" value="FtsK_alpha"/>
    <property type="match status" value="1"/>
</dbReference>
<comment type="subcellular location">
    <subcellularLocation>
        <location evidence="1">Cell membrane</location>
        <topology evidence="1">Multi-pass membrane protein</topology>
    </subcellularLocation>
</comment>
<dbReference type="InterPro" id="IPR002543">
    <property type="entry name" value="FtsK_dom"/>
</dbReference>
<protein>
    <recommendedName>
        <fullName evidence="17">FtsK domain-containing protein</fullName>
    </recommendedName>
</protein>
<feature type="binding site" evidence="14">
    <location>
        <begin position="373"/>
        <end position="380"/>
    </location>
    <ligand>
        <name>ATP</name>
        <dbReference type="ChEBI" id="CHEBI:30616"/>
    </ligand>
</feature>
<dbReference type="InterPro" id="IPR050206">
    <property type="entry name" value="FtsK/SpoIIIE/SftA"/>
</dbReference>
<dbReference type="GO" id="GO:0005886">
    <property type="term" value="C:plasma membrane"/>
    <property type="evidence" value="ECO:0007669"/>
    <property type="project" value="UniProtKB-SubCell"/>
</dbReference>
<dbReference type="EMBL" id="MHUS01000013">
    <property type="protein sequence ID" value="OHA81242.1"/>
    <property type="molecule type" value="Genomic_DNA"/>
</dbReference>
<gene>
    <name evidence="18" type="ORF">A2675_03855</name>
</gene>
<evidence type="ECO:0000256" key="16">
    <source>
        <dbReference type="SAM" id="Phobius"/>
    </source>
</evidence>
<keyword evidence="9 16" id="KW-1133">Transmembrane helix</keyword>
<evidence type="ECO:0000256" key="4">
    <source>
        <dbReference type="ARBA" id="ARBA00022618"/>
    </source>
</evidence>
<proteinExistence type="inferred from homology"/>
<dbReference type="SUPFAM" id="SSF46785">
    <property type="entry name" value="Winged helix' DNA-binding domain"/>
    <property type="match status" value="1"/>
</dbReference>
<evidence type="ECO:0000256" key="1">
    <source>
        <dbReference type="ARBA" id="ARBA00004651"/>
    </source>
</evidence>
<dbReference type="Gene3D" id="3.30.980.40">
    <property type="match status" value="1"/>
</dbReference>
<comment type="subunit">
    <text evidence="13">Homohexamer. Forms a ring that surrounds DNA.</text>
</comment>
<dbReference type="GO" id="GO:0003677">
    <property type="term" value="F:DNA binding"/>
    <property type="evidence" value="ECO:0007669"/>
    <property type="project" value="UniProtKB-KW"/>
</dbReference>
<dbReference type="InterPro" id="IPR027417">
    <property type="entry name" value="P-loop_NTPase"/>
</dbReference>
<evidence type="ECO:0000256" key="9">
    <source>
        <dbReference type="ARBA" id="ARBA00022989"/>
    </source>
</evidence>
<evidence type="ECO:0000256" key="15">
    <source>
        <dbReference type="SAM" id="MobiDB-lite"/>
    </source>
</evidence>
<dbReference type="Pfam" id="PF09397">
    <property type="entry name" value="FtsK_gamma"/>
    <property type="match status" value="1"/>
</dbReference>
<dbReference type="InterPro" id="IPR036390">
    <property type="entry name" value="WH_DNA-bd_sf"/>
</dbReference>
<keyword evidence="11 16" id="KW-0472">Membrane</keyword>
<name>A0A1G2S9E5_9BACT</name>
<dbReference type="Gene3D" id="1.10.10.10">
    <property type="entry name" value="Winged helix-like DNA-binding domain superfamily/Winged helix DNA-binding domain"/>
    <property type="match status" value="1"/>
</dbReference>
<evidence type="ECO:0000256" key="14">
    <source>
        <dbReference type="PROSITE-ProRule" id="PRU00289"/>
    </source>
</evidence>
<keyword evidence="8 14" id="KW-0067">ATP-binding</keyword>
<dbReference type="AlphaFoldDB" id="A0A1G2S9E5"/>
<evidence type="ECO:0000256" key="11">
    <source>
        <dbReference type="ARBA" id="ARBA00023136"/>
    </source>
</evidence>
<feature type="compositionally biased region" description="Basic and acidic residues" evidence="15">
    <location>
        <begin position="696"/>
        <end position="712"/>
    </location>
</feature>
<evidence type="ECO:0000256" key="7">
    <source>
        <dbReference type="ARBA" id="ARBA00022829"/>
    </source>
</evidence>
<organism evidence="18 19">
    <name type="scientific">Candidatus Yonathbacteria bacterium RIFCSPHIGHO2_01_FULL_51_10</name>
    <dbReference type="NCBI Taxonomy" id="1802723"/>
    <lineage>
        <taxon>Bacteria</taxon>
        <taxon>Candidatus Yonathiibacteriota</taxon>
    </lineage>
</organism>
<dbReference type="PANTHER" id="PTHR22683">
    <property type="entry name" value="SPORULATION PROTEIN RELATED"/>
    <property type="match status" value="1"/>
</dbReference>
<evidence type="ECO:0000256" key="3">
    <source>
        <dbReference type="ARBA" id="ARBA00022475"/>
    </source>
</evidence>
<keyword evidence="4" id="KW-0132">Cell division</keyword>
<dbReference type="InterPro" id="IPR025199">
    <property type="entry name" value="FtsK_4TM"/>
</dbReference>
<dbReference type="Pfam" id="PF13491">
    <property type="entry name" value="FtsK_4TM"/>
    <property type="match status" value="1"/>
</dbReference>
<evidence type="ECO:0000313" key="18">
    <source>
        <dbReference type="EMBL" id="OHA81242.1"/>
    </source>
</evidence>
<sequence length="712" mass="77062">MIGILAFVLGVFFLLAAFEKAGVVGHYLYRGFDVLFGVGYFILPLLAFLLGASAFSEERPRFALHVMLGSILFILSGLGIISLLGGTFDGSPAAGGVVGGGISRAFMALFDFYASTVILFSLFVVSVVIIFETEVRFDGTRSLAGRLRAWIMSLRKPRVSEVALSPESAALLAAAPQKVAVADDTDEEAPQKQTAPTVPTKKKEKISDEEEFTPTPRHFSAPFSPPPLSLLEGDRGVPGVGDIKSNANIIKRTLQNFGITVEMDEVSIGPTVARYALKPAEGVRLSKIVALQHDLELALAASPVRIEAPIPGKSLVGIEVPNSTRTTVGLKTLFEAEEYQNSGKHLLLGLGRGISGKLHFANLAKMPHCLIAGATGSGKSVAIHAIVNSLLYRNPPEMLRFIMIDPKRVELTLYNKIPHLLTPVITDAKKAILALKWAAKEMDRRYDILETESVRDIESYHKNVVDPALKKAGGKRAEGDADTLPEQMPYIVIIIDELADIMTTYPRELESAIVRLAQMSRAVGIHLILSTQRPSVNVITGLIKANIPARIALQVSSQIDSRTILDTGGAEKLLGAGDMLYLSGEMSKPARIQSPFISETEVKKVVQHIVKNSDGMPASEITLTDVTGRDAIFEATVDEDGDVDDELYEQAREVVISAGKASTSYLQRRLKVGYARAARIVDMLEERGVVGPGEGSKPREVLEKLPPREEGV</sequence>
<comment type="similarity">
    <text evidence="2">Belongs to the FtsK/SpoIIIE/SftA family.</text>
</comment>
<dbReference type="SUPFAM" id="SSF52540">
    <property type="entry name" value="P-loop containing nucleoside triphosphate hydrolases"/>
    <property type="match status" value="1"/>
</dbReference>
<keyword evidence="5 16" id="KW-0812">Transmembrane</keyword>
<feature type="domain" description="FtsK" evidence="17">
    <location>
        <begin position="355"/>
        <end position="562"/>
    </location>
</feature>
<feature type="transmembrane region" description="Helical" evidence="16">
    <location>
        <begin position="62"/>
        <end position="85"/>
    </location>
</feature>
<keyword evidence="12" id="KW-0131">Cell cycle</keyword>
<accession>A0A1G2S9E5</accession>
<feature type="region of interest" description="Disordered" evidence="15">
    <location>
        <begin position="182"/>
        <end position="225"/>
    </location>
</feature>
<evidence type="ECO:0000256" key="13">
    <source>
        <dbReference type="ARBA" id="ARBA00025923"/>
    </source>
</evidence>
<dbReference type="GO" id="GO:0051301">
    <property type="term" value="P:cell division"/>
    <property type="evidence" value="ECO:0007669"/>
    <property type="project" value="UniProtKB-KW"/>
</dbReference>
<feature type="transmembrane region" description="Helical" evidence="16">
    <location>
        <begin position="37"/>
        <end position="55"/>
    </location>
</feature>
<dbReference type="STRING" id="1802723.A2675_03855"/>
<dbReference type="InterPro" id="IPR003593">
    <property type="entry name" value="AAA+_ATPase"/>
</dbReference>
<comment type="caution">
    <text evidence="18">The sequence shown here is derived from an EMBL/GenBank/DDBJ whole genome shotgun (WGS) entry which is preliminary data.</text>
</comment>
<evidence type="ECO:0000256" key="5">
    <source>
        <dbReference type="ARBA" id="ARBA00022692"/>
    </source>
</evidence>
<keyword evidence="10" id="KW-0238">DNA-binding</keyword>
<dbReference type="SMART" id="SM00843">
    <property type="entry name" value="Ftsk_gamma"/>
    <property type="match status" value="1"/>
</dbReference>
<dbReference type="InterPro" id="IPR036388">
    <property type="entry name" value="WH-like_DNA-bd_sf"/>
</dbReference>
<dbReference type="GO" id="GO:0007059">
    <property type="term" value="P:chromosome segregation"/>
    <property type="evidence" value="ECO:0007669"/>
    <property type="project" value="UniProtKB-KW"/>
</dbReference>
<dbReference type="Gene3D" id="3.40.50.300">
    <property type="entry name" value="P-loop containing nucleotide triphosphate hydrolases"/>
    <property type="match status" value="1"/>
</dbReference>
<keyword evidence="7" id="KW-0159">Chromosome partition</keyword>
<dbReference type="Proteomes" id="UP000176997">
    <property type="component" value="Unassembled WGS sequence"/>
</dbReference>
<evidence type="ECO:0000256" key="8">
    <source>
        <dbReference type="ARBA" id="ARBA00022840"/>
    </source>
</evidence>